<dbReference type="Proteomes" id="UP000696573">
    <property type="component" value="Unassembled WGS sequence"/>
</dbReference>
<protein>
    <submittedName>
        <fullName evidence="1">Uncharacterized protein</fullName>
    </submittedName>
</protein>
<dbReference type="OrthoDB" id="3029470at2759"/>
<gene>
    <name evidence="1" type="ORF">CRHIZ90672A_00006246</name>
</gene>
<evidence type="ECO:0000313" key="2">
    <source>
        <dbReference type="Proteomes" id="UP000696573"/>
    </source>
</evidence>
<dbReference type="EMBL" id="CABFNQ020000760">
    <property type="protein sequence ID" value="CAH0038143.1"/>
    <property type="molecule type" value="Genomic_DNA"/>
</dbReference>
<keyword evidence="2" id="KW-1185">Reference proteome</keyword>
<sequence length="415" mass="47489">MAMDDNPPEQEVNAEFDPDRCALLHNELLARAVGHIPDAAENMQQNCIQIALGNPPGWADTDALQKDDIVRFFSQLNVYDPRHAPFTGEFRQPDAVAFWNRTYGEMNDPDIILLYPTAFDIQQDAGLFLDLFTKRVTYGNLEYSGLPASDSESWVPLEFALLKLLEMWDRGKYYWMDDSRSSILIRGFTPRDLEETLSAWEGLLEAIQTRLGDPGEDNYRDPLPTSMVNQFRISPFAKAFLQRAKRPSFTFVGPGITVFTDERFEAVMNSELPNSERSQFIKRFPDEPDLYPSLILPLADESVRLQTPFNIRERHLERLTISLLPGLYTAVDDKFADTIQLVTAQATDRDMVHNVQRPWGIGRAPRFAEIFEVWAGYVIDGVWEVGVDGVSTNHGWFTDAETKVYRELHFMEDSM</sequence>
<name>A0A9N9VW11_9HYPO</name>
<accession>A0A9N9VW11</accession>
<evidence type="ECO:0000313" key="1">
    <source>
        <dbReference type="EMBL" id="CAH0038143.1"/>
    </source>
</evidence>
<organism evidence="1 2">
    <name type="scientific">Clonostachys rhizophaga</name>
    <dbReference type="NCBI Taxonomy" id="160324"/>
    <lineage>
        <taxon>Eukaryota</taxon>
        <taxon>Fungi</taxon>
        <taxon>Dikarya</taxon>
        <taxon>Ascomycota</taxon>
        <taxon>Pezizomycotina</taxon>
        <taxon>Sordariomycetes</taxon>
        <taxon>Hypocreomycetidae</taxon>
        <taxon>Hypocreales</taxon>
        <taxon>Bionectriaceae</taxon>
        <taxon>Clonostachys</taxon>
    </lineage>
</organism>
<reference evidence="1" key="1">
    <citation type="submission" date="2021-10" db="EMBL/GenBank/DDBJ databases">
        <authorList>
            <person name="Piombo E."/>
        </authorList>
    </citation>
    <scope>NUCLEOTIDE SEQUENCE</scope>
</reference>
<proteinExistence type="predicted"/>
<comment type="caution">
    <text evidence="1">The sequence shown here is derived from an EMBL/GenBank/DDBJ whole genome shotgun (WGS) entry which is preliminary data.</text>
</comment>
<dbReference type="AlphaFoldDB" id="A0A9N9VW11"/>